<proteinExistence type="predicted"/>
<accession>A0A915ERI3</accession>
<dbReference type="WBParaSite" id="jg967.1">
    <property type="protein sequence ID" value="jg967.1"/>
    <property type="gene ID" value="jg967"/>
</dbReference>
<feature type="chain" id="PRO_5037127594" evidence="2">
    <location>
        <begin position="29"/>
        <end position="162"/>
    </location>
</feature>
<evidence type="ECO:0000256" key="1">
    <source>
        <dbReference type="SAM" id="Phobius"/>
    </source>
</evidence>
<protein>
    <submittedName>
        <fullName evidence="4">Secreted protein</fullName>
    </submittedName>
</protein>
<name>A0A915ERI3_9BILA</name>
<keyword evidence="2" id="KW-0732">Signal</keyword>
<keyword evidence="1" id="KW-1133">Transmembrane helix</keyword>
<feature type="transmembrane region" description="Helical" evidence="1">
    <location>
        <begin position="75"/>
        <end position="95"/>
    </location>
</feature>
<dbReference type="GO" id="GO:0043025">
    <property type="term" value="C:neuronal cell body"/>
    <property type="evidence" value="ECO:0007669"/>
    <property type="project" value="TreeGrafter"/>
</dbReference>
<dbReference type="PANTHER" id="PTHR34722">
    <property type="entry name" value="HOMOLOG OF ODR-2 (TWO)-RELATED"/>
    <property type="match status" value="1"/>
</dbReference>
<keyword evidence="3" id="KW-1185">Reference proteome</keyword>
<dbReference type="InterPro" id="IPR010558">
    <property type="entry name" value="Ly-6-related"/>
</dbReference>
<dbReference type="GO" id="GO:0042048">
    <property type="term" value="P:olfactory behavior"/>
    <property type="evidence" value="ECO:0007669"/>
    <property type="project" value="TreeGrafter"/>
</dbReference>
<feature type="signal peptide" evidence="2">
    <location>
        <begin position="1"/>
        <end position="28"/>
    </location>
</feature>
<evidence type="ECO:0000313" key="3">
    <source>
        <dbReference type="Proteomes" id="UP000887574"/>
    </source>
</evidence>
<evidence type="ECO:0000313" key="4">
    <source>
        <dbReference type="WBParaSite" id="jg967.1"/>
    </source>
</evidence>
<organism evidence="3 4">
    <name type="scientific">Ditylenchus dipsaci</name>
    <dbReference type="NCBI Taxonomy" id="166011"/>
    <lineage>
        <taxon>Eukaryota</taxon>
        <taxon>Metazoa</taxon>
        <taxon>Ecdysozoa</taxon>
        <taxon>Nematoda</taxon>
        <taxon>Chromadorea</taxon>
        <taxon>Rhabditida</taxon>
        <taxon>Tylenchina</taxon>
        <taxon>Tylenchomorpha</taxon>
        <taxon>Sphaerularioidea</taxon>
        <taxon>Anguinidae</taxon>
        <taxon>Anguininae</taxon>
        <taxon>Ditylenchus</taxon>
    </lineage>
</organism>
<reference evidence="4" key="1">
    <citation type="submission" date="2022-11" db="UniProtKB">
        <authorList>
            <consortium name="WormBaseParasite"/>
        </authorList>
    </citation>
    <scope>IDENTIFICATION</scope>
</reference>
<dbReference type="PANTHER" id="PTHR34722:SF2">
    <property type="entry name" value="HOMOLOG OF ODR-2 (TWO)"/>
    <property type="match status" value="1"/>
</dbReference>
<keyword evidence="1" id="KW-0472">Membrane</keyword>
<dbReference type="GO" id="GO:1990834">
    <property type="term" value="P:response to odorant"/>
    <property type="evidence" value="ECO:0007669"/>
    <property type="project" value="TreeGrafter"/>
</dbReference>
<dbReference type="Proteomes" id="UP000887574">
    <property type="component" value="Unplaced"/>
</dbReference>
<dbReference type="Pfam" id="PF06579">
    <property type="entry name" value="Ly-6_related"/>
    <property type="match status" value="1"/>
</dbReference>
<evidence type="ECO:0000256" key="2">
    <source>
        <dbReference type="SAM" id="SignalP"/>
    </source>
</evidence>
<dbReference type="AlphaFoldDB" id="A0A915ERI3"/>
<sequence>MRICLTPRIIVLFILLINLFCLFETAKGVYKCFSCMSRYYGLTWQFAGYSRIYMEPTAFTDNCQYPDKRGSEVPILIVMITLIAFLWTGQAAGALRQHNFCRDFNASELPTMNAREDRKLFESKMSVCSCAGTCATVRTFQTVLPHPMSTGLSKRFSHFCAF</sequence>
<keyword evidence="1" id="KW-0812">Transmembrane</keyword>
<dbReference type="GO" id="GO:0030424">
    <property type="term" value="C:axon"/>
    <property type="evidence" value="ECO:0007669"/>
    <property type="project" value="TreeGrafter"/>
</dbReference>